<evidence type="ECO:0000256" key="6">
    <source>
        <dbReference type="ARBA" id="ARBA00022989"/>
    </source>
</evidence>
<keyword evidence="6 9" id="KW-1133">Transmembrane helix</keyword>
<name>A0A2M7WTY3_9BACT</name>
<organism evidence="10 11">
    <name type="scientific">Candidatus Zambryskibacteria bacterium CG_4_9_14_3_um_filter_40_16</name>
    <dbReference type="NCBI Taxonomy" id="1975111"/>
    <lineage>
        <taxon>Bacteria</taxon>
        <taxon>Candidatus Zambryskiibacteriota</taxon>
    </lineage>
</organism>
<feature type="transmembrane region" description="Helical" evidence="9">
    <location>
        <begin position="6"/>
        <end position="24"/>
    </location>
</feature>
<dbReference type="NCBIfam" id="TIGR00810">
    <property type="entry name" value="secG"/>
    <property type="match status" value="1"/>
</dbReference>
<evidence type="ECO:0000256" key="8">
    <source>
        <dbReference type="ARBA" id="ARBA00023136"/>
    </source>
</evidence>
<proteinExistence type="inferred from homology"/>
<evidence type="ECO:0000313" key="11">
    <source>
        <dbReference type="Proteomes" id="UP000231487"/>
    </source>
</evidence>
<dbReference type="EMBL" id="PFXE01000043">
    <property type="protein sequence ID" value="PJA33366.1"/>
    <property type="molecule type" value="Genomic_DNA"/>
</dbReference>
<keyword evidence="5 9" id="KW-0653">Protein transport</keyword>
<evidence type="ECO:0000256" key="3">
    <source>
        <dbReference type="ARBA" id="ARBA00022448"/>
    </source>
</evidence>
<evidence type="ECO:0000313" key="10">
    <source>
        <dbReference type="EMBL" id="PJA33366.1"/>
    </source>
</evidence>
<dbReference type="InterPro" id="IPR004692">
    <property type="entry name" value="SecG"/>
</dbReference>
<feature type="transmembrane region" description="Helical" evidence="9">
    <location>
        <begin position="55"/>
        <end position="75"/>
    </location>
</feature>
<dbReference type="GO" id="GO:0015450">
    <property type="term" value="F:protein-transporting ATPase activity"/>
    <property type="evidence" value="ECO:0007669"/>
    <property type="project" value="UniProtKB-UniRule"/>
</dbReference>
<dbReference type="GO" id="GO:0009306">
    <property type="term" value="P:protein secretion"/>
    <property type="evidence" value="ECO:0007669"/>
    <property type="project" value="UniProtKB-UniRule"/>
</dbReference>
<keyword evidence="3 9" id="KW-0813">Transport</keyword>
<gene>
    <name evidence="10" type="primary">secG</name>
    <name evidence="10" type="ORF">CO184_02140</name>
</gene>
<evidence type="ECO:0000256" key="7">
    <source>
        <dbReference type="ARBA" id="ARBA00023010"/>
    </source>
</evidence>
<protein>
    <recommendedName>
        <fullName evidence="9">Protein-export membrane protein SecG</fullName>
    </recommendedName>
</protein>
<dbReference type="GO" id="GO:0005886">
    <property type="term" value="C:plasma membrane"/>
    <property type="evidence" value="ECO:0007669"/>
    <property type="project" value="UniProtKB-SubCell"/>
</dbReference>
<comment type="function">
    <text evidence="9">Involved in protein export. Participates in an early event of protein translocation.</text>
</comment>
<comment type="similarity">
    <text evidence="2 9">Belongs to the SecG family.</text>
</comment>
<comment type="subcellular location">
    <subcellularLocation>
        <location evidence="9">Cell membrane</location>
        <topology evidence="9">Multi-pass membrane protein</topology>
    </subcellularLocation>
    <subcellularLocation>
        <location evidence="1">Membrane</location>
        <topology evidence="1">Multi-pass membrane protein</topology>
    </subcellularLocation>
</comment>
<evidence type="ECO:0000256" key="2">
    <source>
        <dbReference type="ARBA" id="ARBA00008445"/>
    </source>
</evidence>
<evidence type="ECO:0000256" key="9">
    <source>
        <dbReference type="RuleBase" id="RU365087"/>
    </source>
</evidence>
<evidence type="ECO:0000256" key="1">
    <source>
        <dbReference type="ARBA" id="ARBA00004141"/>
    </source>
</evidence>
<accession>A0A2M7WTY3</accession>
<dbReference type="Pfam" id="PF03840">
    <property type="entry name" value="SecG"/>
    <property type="match status" value="1"/>
</dbReference>
<evidence type="ECO:0000256" key="5">
    <source>
        <dbReference type="ARBA" id="ARBA00022927"/>
    </source>
</evidence>
<reference evidence="11" key="1">
    <citation type="submission" date="2017-09" db="EMBL/GenBank/DDBJ databases">
        <title>Depth-based differentiation of microbial function through sediment-hosted aquifers and enrichment of novel symbionts in the deep terrestrial subsurface.</title>
        <authorList>
            <person name="Probst A.J."/>
            <person name="Ladd B."/>
            <person name="Jarett J.K."/>
            <person name="Geller-Mcgrath D.E."/>
            <person name="Sieber C.M.K."/>
            <person name="Emerson J.B."/>
            <person name="Anantharaman K."/>
            <person name="Thomas B.C."/>
            <person name="Malmstrom R."/>
            <person name="Stieglmeier M."/>
            <person name="Klingl A."/>
            <person name="Woyke T."/>
            <person name="Ryan C.M."/>
            <person name="Banfield J.F."/>
        </authorList>
    </citation>
    <scope>NUCLEOTIDE SEQUENCE [LARGE SCALE GENOMIC DNA]</scope>
</reference>
<sequence>MSISGILPYVQIILSVILIGSILLQTSDAGLGSAFGGGDSFSSGHHERRGFEKTIFRATIITAILFGFSTFISLFI</sequence>
<dbReference type="AlphaFoldDB" id="A0A2M7WTY3"/>
<keyword evidence="8 9" id="KW-0472">Membrane</keyword>
<dbReference type="Proteomes" id="UP000231487">
    <property type="component" value="Unassembled WGS sequence"/>
</dbReference>
<evidence type="ECO:0000256" key="4">
    <source>
        <dbReference type="ARBA" id="ARBA00022692"/>
    </source>
</evidence>
<keyword evidence="4 9" id="KW-0812">Transmembrane</keyword>
<comment type="caution">
    <text evidence="10">The sequence shown here is derived from an EMBL/GenBank/DDBJ whole genome shotgun (WGS) entry which is preliminary data.</text>
</comment>
<keyword evidence="7 9" id="KW-0811">Translocation</keyword>
<keyword evidence="9" id="KW-1003">Cell membrane</keyword>